<dbReference type="PATRIC" id="fig|745411.4.peg.1300"/>
<dbReference type="AlphaFoldDB" id="K2JZG9"/>
<evidence type="ECO:0000256" key="5">
    <source>
        <dbReference type="SAM" id="Phobius"/>
    </source>
</evidence>
<feature type="transmembrane region" description="Helical" evidence="5">
    <location>
        <begin position="232"/>
        <end position="254"/>
    </location>
</feature>
<feature type="transmembrane region" description="Helical" evidence="5">
    <location>
        <begin position="285"/>
        <end position="302"/>
    </location>
</feature>
<keyword evidence="9" id="KW-0378">Hydrolase</keyword>
<dbReference type="Pfam" id="PF24961">
    <property type="entry name" value="NfeD_membrane"/>
    <property type="match status" value="1"/>
</dbReference>
<evidence type="ECO:0000313" key="9">
    <source>
        <dbReference type="EMBL" id="EKE75719.1"/>
    </source>
</evidence>
<dbReference type="SUPFAM" id="SSF141322">
    <property type="entry name" value="NfeD domain-like"/>
    <property type="match status" value="1"/>
</dbReference>
<evidence type="ECO:0000259" key="6">
    <source>
        <dbReference type="Pfam" id="PF01957"/>
    </source>
</evidence>
<dbReference type="InterPro" id="IPR002810">
    <property type="entry name" value="NfeD-like_C"/>
</dbReference>
<dbReference type="Gene3D" id="3.90.226.10">
    <property type="entry name" value="2-enoyl-CoA Hydratase, Chain A, domain 1"/>
    <property type="match status" value="1"/>
</dbReference>
<feature type="transmembrane region" description="Helical" evidence="5">
    <location>
        <begin position="309"/>
        <end position="328"/>
    </location>
</feature>
<feature type="transmembrane region" description="Helical" evidence="5">
    <location>
        <begin position="261"/>
        <end position="279"/>
    </location>
</feature>
<dbReference type="Pfam" id="PF25145">
    <property type="entry name" value="NfeD1b_N"/>
    <property type="match status" value="1"/>
</dbReference>
<accession>K2JZG9</accession>
<dbReference type="CDD" id="cd07020">
    <property type="entry name" value="Clp_protease_NfeD_1"/>
    <property type="match status" value="1"/>
</dbReference>
<dbReference type="GO" id="GO:0006508">
    <property type="term" value="P:proteolysis"/>
    <property type="evidence" value="ECO:0007669"/>
    <property type="project" value="UniProtKB-KW"/>
</dbReference>
<evidence type="ECO:0000259" key="8">
    <source>
        <dbReference type="Pfam" id="PF25145"/>
    </source>
</evidence>
<dbReference type="Gene3D" id="2.40.50.140">
    <property type="entry name" value="Nucleic acid-binding proteins"/>
    <property type="match status" value="1"/>
</dbReference>
<evidence type="ECO:0000256" key="3">
    <source>
        <dbReference type="ARBA" id="ARBA00022989"/>
    </source>
</evidence>
<dbReference type="PANTHER" id="PTHR33507">
    <property type="entry name" value="INNER MEMBRANE PROTEIN YBBJ"/>
    <property type="match status" value="1"/>
</dbReference>
<keyword evidence="2 5" id="KW-0812">Transmembrane</keyword>
<dbReference type="EMBL" id="AMRI01000007">
    <property type="protein sequence ID" value="EKE75719.1"/>
    <property type="molecule type" value="Genomic_DNA"/>
</dbReference>
<gene>
    <name evidence="9" type="ORF">B3C1_06553</name>
</gene>
<sequence length="435" mass="46103">MLWALLFFCSCALAQGSYWQLDIKGAIGPGTADYLAGQLREAGQQQPAPVLVLVTLDTPGGLASATHDINQAILASPVPVVIYVAPQGARAASAGTFMLYASHVAAMAPATHLGAASPVQLTGGGAKEKDDTDDNQKTLARKQMNDAVADIRALAELRGRNGDWGESAVRDAATLTASQALAKGVIELVAKDEAELLAKLDGREVETTAGKWRMATQGLVAERRTPDWRQRFIMVITDPNIAYILMLLGVYGLLLEFYSPGFGVSGTIGVICLLLALLAFQMLPISYAGLALILVGLALLSAEALVPSFGILGAGGLVAFLLGSVLLFESPDKAFRVAWPVIAAFALLSLLFLLVVARMLLKLRHRPPASGDDMLLGLQGECLKAFTGEGQVRVQGEIWTATCDQPLAAGQWVRVQAVEGLTLKVQPLPQEERKP</sequence>
<feature type="transmembrane region" description="Helical" evidence="5">
    <location>
        <begin position="334"/>
        <end position="357"/>
    </location>
</feature>
<dbReference type="InterPro" id="IPR029045">
    <property type="entry name" value="ClpP/crotonase-like_dom_sf"/>
</dbReference>
<proteinExistence type="predicted"/>
<dbReference type="InterPro" id="IPR056738">
    <property type="entry name" value="NfeD1b_N"/>
</dbReference>
<protein>
    <submittedName>
        <fullName evidence="9">Membrane-bound serine protease</fullName>
    </submittedName>
</protein>
<organism evidence="9 10">
    <name type="scientific">Gallaecimonas xiamenensis 3-C-1</name>
    <dbReference type="NCBI Taxonomy" id="745411"/>
    <lineage>
        <taxon>Bacteria</taxon>
        <taxon>Pseudomonadati</taxon>
        <taxon>Pseudomonadota</taxon>
        <taxon>Gammaproteobacteria</taxon>
        <taxon>Enterobacterales</taxon>
        <taxon>Gallaecimonadaceae</taxon>
        <taxon>Gallaecimonas</taxon>
    </lineage>
</organism>
<dbReference type="Pfam" id="PF01957">
    <property type="entry name" value="NfeD"/>
    <property type="match status" value="1"/>
</dbReference>
<feature type="domain" description="NfeD1b N-terminal" evidence="8">
    <location>
        <begin position="23"/>
        <end position="203"/>
    </location>
</feature>
<dbReference type="InterPro" id="IPR056739">
    <property type="entry name" value="NfeD_membrane"/>
</dbReference>
<comment type="caution">
    <text evidence="9">The sequence shown here is derived from an EMBL/GenBank/DDBJ whole genome shotgun (WGS) entry which is preliminary data.</text>
</comment>
<evidence type="ECO:0000256" key="4">
    <source>
        <dbReference type="ARBA" id="ARBA00023136"/>
    </source>
</evidence>
<keyword evidence="9" id="KW-0645">Protease</keyword>
<dbReference type="STRING" id="745411.B3C1_06553"/>
<dbReference type="SUPFAM" id="SSF52096">
    <property type="entry name" value="ClpP/crotonase"/>
    <property type="match status" value="1"/>
</dbReference>
<dbReference type="GO" id="GO:0008233">
    <property type="term" value="F:peptidase activity"/>
    <property type="evidence" value="ECO:0007669"/>
    <property type="project" value="UniProtKB-KW"/>
</dbReference>
<name>K2JZG9_9GAMM</name>
<feature type="domain" description="NfeD integral membrane" evidence="7">
    <location>
        <begin position="240"/>
        <end position="355"/>
    </location>
</feature>
<evidence type="ECO:0000313" key="10">
    <source>
        <dbReference type="Proteomes" id="UP000006755"/>
    </source>
</evidence>
<dbReference type="GO" id="GO:0016020">
    <property type="term" value="C:membrane"/>
    <property type="evidence" value="ECO:0007669"/>
    <property type="project" value="UniProtKB-SubCell"/>
</dbReference>
<dbReference type="OrthoDB" id="5289056at2"/>
<evidence type="ECO:0000256" key="2">
    <source>
        <dbReference type="ARBA" id="ARBA00022692"/>
    </source>
</evidence>
<keyword evidence="10" id="KW-1185">Reference proteome</keyword>
<keyword evidence="4 5" id="KW-0472">Membrane</keyword>
<feature type="domain" description="NfeD-like C-terminal" evidence="6">
    <location>
        <begin position="373"/>
        <end position="427"/>
    </location>
</feature>
<reference evidence="9 10" key="1">
    <citation type="journal article" date="2012" name="J. Bacteriol.">
        <title>Genome Sequence of Gallaecimonas xiamenensis Type Strain 3-C-1.</title>
        <authorList>
            <person name="Lai Q."/>
            <person name="Wang L."/>
            <person name="Wang W."/>
            <person name="Shao Z."/>
        </authorList>
    </citation>
    <scope>NUCLEOTIDE SEQUENCE [LARGE SCALE GENOMIC DNA]</scope>
    <source>
        <strain evidence="9 10">3-C-1</strain>
    </source>
</reference>
<dbReference type="Proteomes" id="UP000006755">
    <property type="component" value="Unassembled WGS sequence"/>
</dbReference>
<evidence type="ECO:0000256" key="1">
    <source>
        <dbReference type="ARBA" id="ARBA00004141"/>
    </source>
</evidence>
<comment type="subcellular location">
    <subcellularLocation>
        <location evidence="1">Membrane</location>
        <topology evidence="1">Multi-pass membrane protein</topology>
    </subcellularLocation>
</comment>
<keyword evidence="3 5" id="KW-1133">Transmembrane helix</keyword>
<dbReference type="InterPro" id="IPR012340">
    <property type="entry name" value="NA-bd_OB-fold"/>
</dbReference>
<dbReference type="InterPro" id="IPR052165">
    <property type="entry name" value="Membrane_assoc_protease"/>
</dbReference>
<evidence type="ECO:0000259" key="7">
    <source>
        <dbReference type="Pfam" id="PF24961"/>
    </source>
</evidence>
<dbReference type="eggNOG" id="COG1030">
    <property type="taxonomic scope" value="Bacteria"/>
</dbReference>
<dbReference type="PANTHER" id="PTHR33507:SF4">
    <property type="entry name" value="NODULATION COMPETITIVENESS PROTEIN NFED"/>
    <property type="match status" value="1"/>
</dbReference>